<keyword evidence="7" id="KW-0238">DNA-binding</keyword>
<keyword evidence="5 9" id="KW-0862">Zinc</keyword>
<dbReference type="PANTHER" id="PTHR33202">
    <property type="entry name" value="ZINC UPTAKE REGULATION PROTEIN"/>
    <property type="match status" value="1"/>
</dbReference>
<feature type="binding site" evidence="9">
    <location>
        <position position="95"/>
    </location>
    <ligand>
        <name>Zn(2+)</name>
        <dbReference type="ChEBI" id="CHEBI:29105"/>
    </ligand>
</feature>
<reference evidence="11 12" key="1">
    <citation type="submission" date="2013-03" db="EMBL/GenBank/DDBJ databases">
        <title>Draft genome sequence of Gracibacillus halophilus YIM-C55.5, a moderately halophilic and thermophilic organism from the Xiaochaidamu salt lake.</title>
        <authorList>
            <person name="Sugumar T."/>
            <person name="Polireddy D.R."/>
            <person name="Antony A."/>
            <person name="Madhava Y.R."/>
            <person name="Sivakumar N."/>
        </authorList>
    </citation>
    <scope>NUCLEOTIDE SEQUENCE [LARGE SCALE GENOMIC DNA]</scope>
    <source>
        <strain evidence="11 12">YIM-C55.5</strain>
    </source>
</reference>
<comment type="similarity">
    <text evidence="2">Belongs to the Fur family.</text>
</comment>
<feature type="binding site" evidence="10">
    <location>
        <position position="89"/>
    </location>
    <ligand>
        <name>Fe cation</name>
        <dbReference type="ChEBI" id="CHEBI:24875"/>
    </ligand>
</feature>
<evidence type="ECO:0000256" key="1">
    <source>
        <dbReference type="ARBA" id="ARBA00004496"/>
    </source>
</evidence>
<feature type="binding site" evidence="9">
    <location>
        <position position="135"/>
    </location>
    <ligand>
        <name>Zn(2+)</name>
        <dbReference type="ChEBI" id="CHEBI:29105"/>
    </ligand>
</feature>
<dbReference type="InterPro" id="IPR002481">
    <property type="entry name" value="FUR"/>
</dbReference>
<dbReference type="GO" id="GO:0005737">
    <property type="term" value="C:cytoplasm"/>
    <property type="evidence" value="ECO:0007669"/>
    <property type="project" value="UniProtKB-SubCell"/>
</dbReference>
<keyword evidence="6" id="KW-0805">Transcription regulation</keyword>
<dbReference type="EMBL" id="APML01000028">
    <property type="protein sequence ID" value="ENH96886.1"/>
    <property type="molecule type" value="Genomic_DNA"/>
</dbReference>
<evidence type="ECO:0000313" key="11">
    <source>
        <dbReference type="EMBL" id="ENH96886.1"/>
    </source>
</evidence>
<comment type="caution">
    <text evidence="11">The sequence shown here is derived from an EMBL/GenBank/DDBJ whole genome shotgun (WGS) entry which is preliminary data.</text>
</comment>
<dbReference type="Gene3D" id="3.30.1490.190">
    <property type="match status" value="1"/>
</dbReference>
<dbReference type="CDD" id="cd07153">
    <property type="entry name" value="Fur_like"/>
    <property type="match status" value="1"/>
</dbReference>
<keyword evidence="3" id="KW-0963">Cytoplasm</keyword>
<dbReference type="Pfam" id="PF01475">
    <property type="entry name" value="FUR"/>
    <property type="match status" value="1"/>
</dbReference>
<feature type="binding site" evidence="9">
    <location>
        <position position="98"/>
    </location>
    <ligand>
        <name>Zn(2+)</name>
        <dbReference type="ChEBI" id="CHEBI:29105"/>
    </ligand>
</feature>
<dbReference type="PANTHER" id="PTHR33202:SF1">
    <property type="entry name" value="FERRIC UPTAKE REGULATION PROTEIN"/>
    <property type="match status" value="1"/>
</dbReference>
<evidence type="ECO:0000256" key="5">
    <source>
        <dbReference type="ARBA" id="ARBA00022833"/>
    </source>
</evidence>
<dbReference type="GO" id="GO:1900376">
    <property type="term" value="P:regulation of secondary metabolite biosynthetic process"/>
    <property type="evidence" value="ECO:0007669"/>
    <property type="project" value="TreeGrafter"/>
</dbReference>
<evidence type="ECO:0000256" key="6">
    <source>
        <dbReference type="ARBA" id="ARBA00023015"/>
    </source>
</evidence>
<feature type="binding site" evidence="9">
    <location>
        <position position="132"/>
    </location>
    <ligand>
        <name>Zn(2+)</name>
        <dbReference type="ChEBI" id="CHEBI:29105"/>
    </ligand>
</feature>
<name>N4WUU5_9BACI</name>
<proteinExistence type="inferred from homology"/>
<evidence type="ECO:0000256" key="8">
    <source>
        <dbReference type="ARBA" id="ARBA00023163"/>
    </source>
</evidence>
<dbReference type="GO" id="GO:0008270">
    <property type="term" value="F:zinc ion binding"/>
    <property type="evidence" value="ECO:0007669"/>
    <property type="project" value="TreeGrafter"/>
</dbReference>
<comment type="subcellular location">
    <subcellularLocation>
        <location evidence="1">Cytoplasm</location>
    </subcellularLocation>
</comment>
<accession>N4WUU5</accession>
<evidence type="ECO:0000256" key="3">
    <source>
        <dbReference type="ARBA" id="ARBA00022490"/>
    </source>
</evidence>
<dbReference type="InterPro" id="IPR043135">
    <property type="entry name" value="Fur_C"/>
</dbReference>
<dbReference type="InterPro" id="IPR036390">
    <property type="entry name" value="WH_DNA-bd_sf"/>
</dbReference>
<organism evidence="11 12">
    <name type="scientific">Gracilibacillus halophilus YIM-C55.5</name>
    <dbReference type="NCBI Taxonomy" id="1308866"/>
    <lineage>
        <taxon>Bacteria</taxon>
        <taxon>Bacillati</taxon>
        <taxon>Bacillota</taxon>
        <taxon>Bacilli</taxon>
        <taxon>Bacillales</taxon>
        <taxon>Bacillaceae</taxon>
        <taxon>Gracilibacillus</taxon>
    </lineage>
</organism>
<keyword evidence="8" id="KW-0804">Transcription</keyword>
<dbReference type="AlphaFoldDB" id="N4WUU5"/>
<keyword evidence="12" id="KW-1185">Reference proteome</keyword>
<dbReference type="GO" id="GO:0045892">
    <property type="term" value="P:negative regulation of DNA-templated transcription"/>
    <property type="evidence" value="ECO:0007669"/>
    <property type="project" value="TreeGrafter"/>
</dbReference>
<dbReference type="PATRIC" id="fig|1308866.3.peg.1736"/>
<evidence type="ECO:0000256" key="10">
    <source>
        <dbReference type="PIRSR" id="PIRSR602481-2"/>
    </source>
</evidence>
<keyword evidence="9" id="KW-0479">Metal-binding</keyword>
<keyword evidence="10" id="KW-0408">Iron</keyword>
<comment type="cofactor">
    <cofactor evidence="9">
        <name>Zn(2+)</name>
        <dbReference type="ChEBI" id="CHEBI:29105"/>
    </cofactor>
    <text evidence="9">Binds 1 zinc ion per subunit.</text>
</comment>
<evidence type="ECO:0000313" key="12">
    <source>
        <dbReference type="Proteomes" id="UP000012283"/>
    </source>
</evidence>
<comment type="cofactor">
    <cofactor evidence="10">
        <name>Mn(2+)</name>
        <dbReference type="ChEBI" id="CHEBI:29035"/>
    </cofactor>
    <cofactor evidence="10">
        <name>Fe(2+)</name>
        <dbReference type="ChEBI" id="CHEBI:29033"/>
    </cofactor>
    <text evidence="10">Binds 1 Mn(2+) or Fe(2+) ion per subunit.</text>
</comment>
<gene>
    <name evidence="11" type="ORF">J416_08569</name>
</gene>
<evidence type="ECO:0000256" key="2">
    <source>
        <dbReference type="ARBA" id="ARBA00007957"/>
    </source>
</evidence>
<evidence type="ECO:0000256" key="4">
    <source>
        <dbReference type="ARBA" id="ARBA00022491"/>
    </source>
</evidence>
<dbReference type="OrthoDB" id="8659436at2"/>
<evidence type="ECO:0000256" key="7">
    <source>
        <dbReference type="ARBA" id="ARBA00023125"/>
    </source>
</evidence>
<dbReference type="Gene3D" id="1.10.10.10">
    <property type="entry name" value="Winged helix-like DNA-binding domain superfamily/Winged helix DNA-binding domain"/>
    <property type="match status" value="1"/>
</dbReference>
<protein>
    <submittedName>
        <fullName evidence="11">Fur family transcriptional regulator</fullName>
    </submittedName>
</protein>
<dbReference type="eggNOG" id="COG0735">
    <property type="taxonomic scope" value="Bacteria"/>
</dbReference>
<feature type="binding site" evidence="10">
    <location>
        <position position="124"/>
    </location>
    <ligand>
        <name>Fe cation</name>
        <dbReference type="ChEBI" id="CHEBI:24875"/>
    </ligand>
</feature>
<dbReference type="STRING" id="1308866.J416_08569"/>
<keyword evidence="4" id="KW-0678">Repressor</keyword>
<sequence>MNVNTAIQKLKEKGYKHTKQREQILNILVNKDHYIAAKEIIERIKQHFPNVSYDTIYRNLYLLTNEELLEMTDLHGEKHFRIMCHSKGHHHHLICNTCGKTKTIDFCPMDIVDDKLEGYQIDTHKFEIYGLCPQCL</sequence>
<dbReference type="InterPro" id="IPR036388">
    <property type="entry name" value="WH-like_DNA-bd_sf"/>
</dbReference>
<dbReference type="GO" id="GO:0000976">
    <property type="term" value="F:transcription cis-regulatory region binding"/>
    <property type="evidence" value="ECO:0007669"/>
    <property type="project" value="TreeGrafter"/>
</dbReference>
<dbReference type="RefSeq" id="WP_003468278.1">
    <property type="nucleotide sequence ID" value="NZ_APML01000028.1"/>
</dbReference>
<dbReference type="GO" id="GO:0003700">
    <property type="term" value="F:DNA-binding transcription factor activity"/>
    <property type="evidence" value="ECO:0007669"/>
    <property type="project" value="InterPro"/>
</dbReference>
<dbReference type="Proteomes" id="UP000012283">
    <property type="component" value="Unassembled WGS sequence"/>
</dbReference>
<dbReference type="SUPFAM" id="SSF46785">
    <property type="entry name" value="Winged helix' DNA-binding domain"/>
    <property type="match status" value="1"/>
</dbReference>
<evidence type="ECO:0000256" key="9">
    <source>
        <dbReference type="PIRSR" id="PIRSR602481-1"/>
    </source>
</evidence>